<dbReference type="AlphaFoldDB" id="A0A8E2DER3"/>
<name>A0A8E2DER3_9APHY</name>
<sequence length="314" mass="36204">MSLDVEWNNGTYTLLPFALNAATEDSDWDNLLHSDEKWVRFMSTCPLIESDHPQIRHFSDHDPNLLEHIQDALSEGKAYLIFRAINLVKPHDEKRLVDFLSKLYTIEDMGSILDLQLPYGGLPRYIGYNWEEGNFPMTLDKCKDYWDILVIQLGPGDVLAITLLVIDHLIMAIPLDERVLYKWPLIALCLQAIVLDEYKAEVTVRHICKFWDFSIITWQSNNVTRVATASIYTLTRLDLTVIQNIRMHCAQLMFAIANRSFLSLNGPSILRFGTSNIISLCITFYMHRRPSIASQHTATVVASLVFYHYICFKM</sequence>
<dbReference type="Proteomes" id="UP000250043">
    <property type="component" value="Unassembled WGS sequence"/>
</dbReference>
<accession>A0A8E2DER3</accession>
<proteinExistence type="predicted"/>
<dbReference type="EMBL" id="KV722751">
    <property type="protein sequence ID" value="OCH83967.1"/>
    <property type="molecule type" value="Genomic_DNA"/>
</dbReference>
<protein>
    <submittedName>
        <fullName evidence="1">Uncharacterized protein</fullName>
    </submittedName>
</protein>
<reference evidence="1 2" key="1">
    <citation type="submission" date="2016-07" db="EMBL/GenBank/DDBJ databases">
        <title>Draft genome of the white-rot fungus Obba rivulosa 3A-2.</title>
        <authorList>
            <consortium name="DOE Joint Genome Institute"/>
            <person name="Miettinen O."/>
            <person name="Riley R."/>
            <person name="Acob R."/>
            <person name="Barry K."/>
            <person name="Cullen D."/>
            <person name="De Vries R."/>
            <person name="Hainaut M."/>
            <person name="Hatakka A."/>
            <person name="Henrissat B."/>
            <person name="Hilden K."/>
            <person name="Kuo R."/>
            <person name="Labutti K."/>
            <person name="Lipzen A."/>
            <person name="Makela M.R."/>
            <person name="Sandor L."/>
            <person name="Spatafora J.W."/>
            <person name="Grigoriev I.V."/>
            <person name="Hibbett D.S."/>
        </authorList>
    </citation>
    <scope>NUCLEOTIDE SEQUENCE [LARGE SCALE GENOMIC DNA]</scope>
    <source>
        <strain evidence="1 2">3A-2</strain>
    </source>
</reference>
<organism evidence="1 2">
    <name type="scientific">Obba rivulosa</name>
    <dbReference type="NCBI Taxonomy" id="1052685"/>
    <lineage>
        <taxon>Eukaryota</taxon>
        <taxon>Fungi</taxon>
        <taxon>Dikarya</taxon>
        <taxon>Basidiomycota</taxon>
        <taxon>Agaricomycotina</taxon>
        <taxon>Agaricomycetes</taxon>
        <taxon>Polyporales</taxon>
        <taxon>Gelatoporiaceae</taxon>
        <taxon>Obba</taxon>
    </lineage>
</organism>
<gene>
    <name evidence="1" type="ORF">OBBRIDRAFT_808593</name>
</gene>
<evidence type="ECO:0000313" key="1">
    <source>
        <dbReference type="EMBL" id="OCH83967.1"/>
    </source>
</evidence>
<keyword evidence="2" id="KW-1185">Reference proteome</keyword>
<evidence type="ECO:0000313" key="2">
    <source>
        <dbReference type="Proteomes" id="UP000250043"/>
    </source>
</evidence>